<evidence type="ECO:0000313" key="3">
    <source>
        <dbReference type="Proteomes" id="UP000749311"/>
    </source>
</evidence>
<dbReference type="RefSeq" id="WP_167170977.1">
    <property type="nucleotide sequence ID" value="NZ_BAAAOO010000020.1"/>
</dbReference>
<keyword evidence="3" id="KW-1185">Reference proteome</keyword>
<name>A0ABX0SN53_9ACTN</name>
<evidence type="ECO:0000313" key="2">
    <source>
        <dbReference type="EMBL" id="NIH58470.1"/>
    </source>
</evidence>
<feature type="compositionally biased region" description="Acidic residues" evidence="1">
    <location>
        <begin position="73"/>
        <end position="86"/>
    </location>
</feature>
<gene>
    <name evidence="2" type="ORF">FB473_003165</name>
</gene>
<comment type="caution">
    <text evidence="2">The sequence shown here is derived from an EMBL/GenBank/DDBJ whole genome shotgun (WGS) entry which is preliminary data.</text>
</comment>
<reference evidence="2 3" key="1">
    <citation type="submission" date="2020-02" db="EMBL/GenBank/DDBJ databases">
        <title>Sequencing the genomes of 1000 actinobacteria strains.</title>
        <authorList>
            <person name="Klenk H.-P."/>
        </authorList>
    </citation>
    <scope>NUCLEOTIDE SEQUENCE [LARGE SCALE GENOMIC DNA]</scope>
    <source>
        <strain evidence="2 3">DSM 19609</strain>
    </source>
</reference>
<sequence length="86" mass="8987">MPATKAVKAKLQTTAYGTPVLRVRDTATGHAVTLKASLVEASKGRYAVVDEPAVDGSGRPLPPVYAPSKPDAEPEADTAPEQEETN</sequence>
<proteinExistence type="predicted"/>
<dbReference type="Proteomes" id="UP000749311">
    <property type="component" value="Unassembled WGS sequence"/>
</dbReference>
<protein>
    <submittedName>
        <fullName evidence="2">Uncharacterized protein</fullName>
    </submittedName>
</protein>
<feature type="region of interest" description="Disordered" evidence="1">
    <location>
        <begin position="50"/>
        <end position="86"/>
    </location>
</feature>
<accession>A0ABX0SN53</accession>
<evidence type="ECO:0000256" key="1">
    <source>
        <dbReference type="SAM" id="MobiDB-lite"/>
    </source>
</evidence>
<dbReference type="EMBL" id="JAAMOZ010000003">
    <property type="protein sequence ID" value="NIH58470.1"/>
    <property type="molecule type" value="Genomic_DNA"/>
</dbReference>
<organism evidence="2 3">
    <name type="scientific">Brooklawnia cerclae</name>
    <dbReference type="NCBI Taxonomy" id="349934"/>
    <lineage>
        <taxon>Bacteria</taxon>
        <taxon>Bacillati</taxon>
        <taxon>Actinomycetota</taxon>
        <taxon>Actinomycetes</taxon>
        <taxon>Propionibacteriales</taxon>
        <taxon>Propionibacteriaceae</taxon>
        <taxon>Brooklawnia</taxon>
    </lineage>
</organism>